<evidence type="ECO:0000313" key="1">
    <source>
        <dbReference type="EMBL" id="KAI4321600.1"/>
    </source>
</evidence>
<sequence length="658" mass="70181">MAEQRQPFRFRIPWLPGASAPARSPAEPTQRPVVEPLAAAERVPFQPIARPPFRPAGIAQVSPPPSPPKAPSPPRKAPQPPSPPRAAPESSLPLQPTSQPEEVIRRDAATPPPPVPSQPEIPPAVMSQSQPSIGVSPEGNLKSDVAESISGTAQPKETQLPSFLGPESSNVKPAKPVASDSLSDLVKADPPKASPSTPSGTSLLTSVDQPPPDDLQSRETLALVPAQRLAADKKPTEPLLSALVPSMAKADPLGPSSLEVKVLSQPSLKDSSPTAVAQPLLESQPKENSSLQPFVLKVADEKPVTSIDSASVPKSVTANHQEPAPLVPPVVPLASPVSSSFRSISRPTGESQGPFHGTISKLQEDKGIEATDKAETPTEAADSVASSGKAKEKESTRPIPPLPKKQSKGPLPLASSSNEQKRMKLVRKKRVALTGFHHSNTNHLESHPRPGAARGSGPPSLSLQEEIKDDMSKFVHSITSGKANMSTIQESVDVITLAGENTGATMHLTSGLAEREERIHIHRNYRSNPDESIEGTTDVEEEEWEVDGAEDEESDNSAFLNCNVQGVNNSLVLDSSVSEGSPGVHLEWALNTEPQSVSRSEAFKNEVGITPAEKHVYKPTIRRRCLRGLFLGSSDESSNDDKDNPTKPRRHGCRFGYD</sequence>
<name>A0ACB9MCZ2_9MYRT</name>
<keyword evidence="2" id="KW-1185">Reference proteome</keyword>
<dbReference type="EMBL" id="CM042889">
    <property type="protein sequence ID" value="KAI4321600.1"/>
    <property type="molecule type" value="Genomic_DNA"/>
</dbReference>
<reference evidence="2" key="1">
    <citation type="journal article" date="2023" name="Front. Plant Sci.">
        <title>Chromosomal-level genome assembly of Melastoma candidum provides insights into trichome evolution.</title>
        <authorList>
            <person name="Zhong Y."/>
            <person name="Wu W."/>
            <person name="Sun C."/>
            <person name="Zou P."/>
            <person name="Liu Y."/>
            <person name="Dai S."/>
            <person name="Zhou R."/>
        </authorList>
    </citation>
    <scope>NUCLEOTIDE SEQUENCE [LARGE SCALE GENOMIC DNA]</scope>
</reference>
<gene>
    <name evidence="1" type="ORF">MLD38_034964</name>
</gene>
<evidence type="ECO:0000313" key="2">
    <source>
        <dbReference type="Proteomes" id="UP001057402"/>
    </source>
</evidence>
<protein>
    <submittedName>
        <fullName evidence="1">Uncharacterized protein</fullName>
    </submittedName>
</protein>
<comment type="caution">
    <text evidence="1">The sequence shown here is derived from an EMBL/GenBank/DDBJ whole genome shotgun (WGS) entry which is preliminary data.</text>
</comment>
<proteinExistence type="predicted"/>
<organism evidence="1 2">
    <name type="scientific">Melastoma candidum</name>
    <dbReference type="NCBI Taxonomy" id="119954"/>
    <lineage>
        <taxon>Eukaryota</taxon>
        <taxon>Viridiplantae</taxon>
        <taxon>Streptophyta</taxon>
        <taxon>Embryophyta</taxon>
        <taxon>Tracheophyta</taxon>
        <taxon>Spermatophyta</taxon>
        <taxon>Magnoliopsida</taxon>
        <taxon>eudicotyledons</taxon>
        <taxon>Gunneridae</taxon>
        <taxon>Pentapetalae</taxon>
        <taxon>rosids</taxon>
        <taxon>malvids</taxon>
        <taxon>Myrtales</taxon>
        <taxon>Melastomataceae</taxon>
        <taxon>Melastomatoideae</taxon>
        <taxon>Melastomateae</taxon>
        <taxon>Melastoma</taxon>
    </lineage>
</organism>
<accession>A0ACB9MCZ2</accession>
<dbReference type="Proteomes" id="UP001057402">
    <property type="component" value="Chromosome 10"/>
</dbReference>